<dbReference type="EMBL" id="JBHUPE010000004">
    <property type="protein sequence ID" value="MFD2903784.1"/>
    <property type="molecule type" value="Genomic_DNA"/>
</dbReference>
<dbReference type="Pfam" id="PF07693">
    <property type="entry name" value="KAP_NTPase"/>
    <property type="match status" value="1"/>
</dbReference>
<evidence type="ECO:0000313" key="2">
    <source>
        <dbReference type="EMBL" id="MFD2903784.1"/>
    </source>
</evidence>
<sequence length="604" mass="69796">MWKDSETEIDLLEFDYLIDITKNIIENDNLSPCTIGVYGDWGSGKSSLVEMILKDYKGNEDFLCLKFNGWLFEDYEDAKNALLGNILDKIKEERTLGPKAKSLIKKLFKNIDYFGLASKGLKYGADLLLTGGIGTIADLTLNTVLGKAKKAGTDVSETELKKIMESTFQKEEMRKNLRTFHADFKELLKETKIKKMVVFIDELDRCNHDTILETLEAIRLFVFATGTAFIIGADERQVMYAVRKRYPEVQGNQIDIGKEYLEKMIQYPIKIPQLSTAEVEYYITCLFFQDVFQDQYDAIIAFIKTEKAKNFLDFKITYDLIKSKFPTLDENILRETISLSLQLSSVLSKSLNGNPRHCKRFLNSLSMRLKMAEFKNIKLDKRILAKLMLLEYFKDPVFKQLGIMQAESNGNLAELEKIENDKWDGVEKLKVWKDDQWFNNWVKNDPKLSSVDMRPYFYFSRESLHLSHSRTSVDLSPEADKILKALLSKSDTSRREAVQKYAQVNEFESAEILKMIFSALEQSTEIDKEIFASFIEWGETRELLYSYVMSQLDSLPADKIKVSFIPRLGQFAKKTNKVIEMTSLANTWKEKNTKISELLINELK</sequence>
<name>A0ABW5YTJ0_9SPHI</name>
<dbReference type="PANTHER" id="PTHR22674">
    <property type="entry name" value="NTPASE, KAP FAMILY P-LOOP DOMAIN-CONTAINING 1"/>
    <property type="match status" value="1"/>
</dbReference>
<dbReference type="SUPFAM" id="SSF52540">
    <property type="entry name" value="P-loop containing nucleoside triphosphate hydrolases"/>
    <property type="match status" value="1"/>
</dbReference>
<keyword evidence="3" id="KW-1185">Reference proteome</keyword>
<comment type="caution">
    <text evidence="2">The sequence shown here is derived from an EMBL/GenBank/DDBJ whole genome shotgun (WGS) entry which is preliminary data.</text>
</comment>
<gene>
    <name evidence="2" type="ORF">ACFS6I_07615</name>
</gene>
<accession>A0ABW5YTJ0</accession>
<evidence type="ECO:0000313" key="3">
    <source>
        <dbReference type="Proteomes" id="UP001597509"/>
    </source>
</evidence>
<reference evidence="3" key="1">
    <citation type="journal article" date="2019" name="Int. J. Syst. Evol. Microbiol.">
        <title>The Global Catalogue of Microorganisms (GCM) 10K type strain sequencing project: providing services to taxonomists for standard genome sequencing and annotation.</title>
        <authorList>
            <consortium name="The Broad Institute Genomics Platform"/>
            <consortium name="The Broad Institute Genome Sequencing Center for Infectious Disease"/>
            <person name="Wu L."/>
            <person name="Ma J."/>
        </authorList>
    </citation>
    <scope>NUCLEOTIDE SEQUENCE [LARGE SCALE GENOMIC DNA]</scope>
    <source>
        <strain evidence="3">KCTC 22209</strain>
    </source>
</reference>
<dbReference type="PANTHER" id="PTHR22674:SF6">
    <property type="entry name" value="NTPASE KAP FAMILY P-LOOP DOMAIN-CONTAINING PROTEIN 1"/>
    <property type="match status" value="1"/>
</dbReference>
<dbReference type="InterPro" id="IPR027417">
    <property type="entry name" value="P-loop_NTPase"/>
</dbReference>
<organism evidence="2 3">
    <name type="scientific">Sphingobacterium anhuiense</name>
    <dbReference type="NCBI Taxonomy" id="493780"/>
    <lineage>
        <taxon>Bacteria</taxon>
        <taxon>Pseudomonadati</taxon>
        <taxon>Bacteroidota</taxon>
        <taxon>Sphingobacteriia</taxon>
        <taxon>Sphingobacteriales</taxon>
        <taxon>Sphingobacteriaceae</taxon>
        <taxon>Sphingobacterium</taxon>
    </lineage>
</organism>
<dbReference type="Proteomes" id="UP001597509">
    <property type="component" value="Unassembled WGS sequence"/>
</dbReference>
<dbReference type="Gene3D" id="3.40.50.300">
    <property type="entry name" value="P-loop containing nucleotide triphosphate hydrolases"/>
    <property type="match status" value="1"/>
</dbReference>
<evidence type="ECO:0000259" key="1">
    <source>
        <dbReference type="Pfam" id="PF07693"/>
    </source>
</evidence>
<proteinExistence type="predicted"/>
<protein>
    <submittedName>
        <fullName evidence="2">P-loop NTPase fold protein</fullName>
    </submittedName>
</protein>
<feature type="domain" description="KAP NTPase" evidence="1">
    <location>
        <begin position="25"/>
        <end position="368"/>
    </location>
</feature>
<dbReference type="InterPro" id="IPR011646">
    <property type="entry name" value="KAP_P-loop"/>
</dbReference>
<dbReference type="InterPro" id="IPR052754">
    <property type="entry name" value="NTPase_KAP_P-loop"/>
</dbReference>
<dbReference type="RefSeq" id="WP_380919331.1">
    <property type="nucleotide sequence ID" value="NZ_JBHUPE010000004.1"/>
</dbReference>